<reference evidence="6 7" key="1">
    <citation type="journal article" date="2013" name="Nature">
        <title>Insights into bilaterian evolution from three spiralian genomes.</title>
        <authorList>
            <person name="Simakov O."/>
            <person name="Marletaz F."/>
            <person name="Cho S.J."/>
            <person name="Edsinger-Gonzales E."/>
            <person name="Havlak P."/>
            <person name="Hellsten U."/>
            <person name="Kuo D.H."/>
            <person name="Larsson T."/>
            <person name="Lv J."/>
            <person name="Arendt D."/>
            <person name="Savage R."/>
            <person name="Osoegawa K."/>
            <person name="de Jong P."/>
            <person name="Grimwood J."/>
            <person name="Chapman J.A."/>
            <person name="Shapiro H."/>
            <person name="Aerts A."/>
            <person name="Otillar R.P."/>
            <person name="Terry A.Y."/>
            <person name="Boore J.L."/>
            <person name="Grigoriev I.V."/>
            <person name="Lindberg D.R."/>
            <person name="Seaver E.C."/>
            <person name="Weisblat D.A."/>
            <person name="Putnam N.H."/>
            <person name="Rokhsar D.S."/>
        </authorList>
    </citation>
    <scope>NUCLEOTIDE SEQUENCE [LARGE SCALE GENOMIC DNA]</scope>
</reference>
<dbReference type="InterPro" id="IPR005522">
    <property type="entry name" value="IPK"/>
</dbReference>
<evidence type="ECO:0000256" key="5">
    <source>
        <dbReference type="SAM" id="MobiDB-lite"/>
    </source>
</evidence>
<dbReference type="GO" id="GO:0000828">
    <property type="term" value="F:inositol hexakisphosphate kinase activity"/>
    <property type="evidence" value="ECO:0007669"/>
    <property type="project" value="TreeGrafter"/>
</dbReference>
<keyword evidence="2 4" id="KW-0808">Transferase</keyword>
<dbReference type="STRING" id="225164.V4AZP8"/>
<dbReference type="OrthoDB" id="2573163at2759"/>
<dbReference type="RefSeq" id="XP_009048745.1">
    <property type="nucleotide sequence ID" value="XM_009050497.1"/>
</dbReference>
<dbReference type="Gene3D" id="3.30.470.160">
    <property type="entry name" value="Inositol polyphosphate kinase"/>
    <property type="match status" value="1"/>
</dbReference>
<dbReference type="GeneID" id="20230821"/>
<protein>
    <recommendedName>
        <fullName evidence="4">Kinase</fullName>
        <ecNumber evidence="4">2.7.-.-</ecNumber>
    </recommendedName>
</protein>
<dbReference type="GO" id="GO:0046854">
    <property type="term" value="P:phosphatidylinositol phosphate biosynthetic process"/>
    <property type="evidence" value="ECO:0007669"/>
    <property type="project" value="TreeGrafter"/>
</dbReference>
<dbReference type="PANTHER" id="PTHR12400">
    <property type="entry name" value="INOSITOL POLYPHOSPHATE KINASE"/>
    <property type="match status" value="1"/>
</dbReference>
<dbReference type="Proteomes" id="UP000030746">
    <property type="component" value="Unassembled WGS sequence"/>
</dbReference>
<dbReference type="CTD" id="20230821"/>
<evidence type="ECO:0000256" key="2">
    <source>
        <dbReference type="ARBA" id="ARBA00022679"/>
    </source>
</evidence>
<comment type="similarity">
    <text evidence="1 4">Belongs to the inositol phosphokinase (IPK) family.</text>
</comment>
<evidence type="ECO:0000256" key="4">
    <source>
        <dbReference type="RuleBase" id="RU363090"/>
    </source>
</evidence>
<feature type="compositionally biased region" description="Low complexity" evidence="5">
    <location>
        <begin position="91"/>
        <end position="113"/>
    </location>
</feature>
<dbReference type="OMA" id="VYQADTG"/>
<dbReference type="EMBL" id="KB200701">
    <property type="protein sequence ID" value="ESP00626.1"/>
    <property type="molecule type" value="Genomic_DNA"/>
</dbReference>
<dbReference type="EC" id="2.7.-.-" evidence="4"/>
<accession>V4AZP8</accession>
<dbReference type="GO" id="GO:0005737">
    <property type="term" value="C:cytoplasm"/>
    <property type="evidence" value="ECO:0007669"/>
    <property type="project" value="TreeGrafter"/>
</dbReference>
<dbReference type="PANTHER" id="PTHR12400:SF21">
    <property type="entry name" value="KINASE"/>
    <property type="match status" value="1"/>
</dbReference>
<gene>
    <name evidence="6" type="ORF">LOTGIDRAFT_112151</name>
</gene>
<dbReference type="HOGENOM" id="CLU_014862_0_0_1"/>
<evidence type="ECO:0000313" key="6">
    <source>
        <dbReference type="EMBL" id="ESP00626.1"/>
    </source>
</evidence>
<dbReference type="Pfam" id="PF03770">
    <property type="entry name" value="IPK"/>
    <property type="match status" value="1"/>
</dbReference>
<feature type="region of interest" description="Disordered" evidence="5">
    <location>
        <begin position="91"/>
        <end position="126"/>
    </location>
</feature>
<sequence length="395" mass="44705">MLEPSYSDTVTLEPYQHQVGGHSVVLHYDKTTICKPLNKREQHFYVTLPEDLKQFTAEYRGVIDVKLAENDHGLLSFLGFRRNIKNESLLDPLSGSSSPASSGSENELSSDTSPQKYSKQKQRTKISFKHRGSLEISCHADQGFESAETGKLCSHSAWGLRCHKMLVSKWRKQGQTISKFILLENVASHFKQPCVLDLKMGTRQHGDDASEKKQREHTAKCLSSTSSKLGVRVCGMQVYQVDTETYISQDKYFGRSLDVDGFHDSIQQFLHNGHRVRLDLIQDIIAKLTKLKKVLKDQDSFRFYSCSLLIMYDGIESGTKIFNNNSGTYFNSAQNHKQSQSSNGSVVVKIIDFAHTTHRGFKDDEKHYEGPDKGFILGLGNLIKAFHSVEEKCLR</sequence>
<dbReference type="InterPro" id="IPR038286">
    <property type="entry name" value="IPK_sf"/>
</dbReference>
<keyword evidence="7" id="KW-1185">Reference proteome</keyword>
<dbReference type="AlphaFoldDB" id="V4AZP8"/>
<name>V4AZP8_LOTGI</name>
<organism evidence="6 7">
    <name type="scientific">Lottia gigantea</name>
    <name type="common">Giant owl limpet</name>
    <dbReference type="NCBI Taxonomy" id="225164"/>
    <lineage>
        <taxon>Eukaryota</taxon>
        <taxon>Metazoa</taxon>
        <taxon>Spiralia</taxon>
        <taxon>Lophotrochozoa</taxon>
        <taxon>Mollusca</taxon>
        <taxon>Gastropoda</taxon>
        <taxon>Patellogastropoda</taxon>
        <taxon>Lottioidea</taxon>
        <taxon>Lottiidae</taxon>
        <taxon>Lottia</taxon>
    </lineage>
</organism>
<dbReference type="GO" id="GO:0005634">
    <property type="term" value="C:nucleus"/>
    <property type="evidence" value="ECO:0007669"/>
    <property type="project" value="TreeGrafter"/>
</dbReference>
<evidence type="ECO:0000256" key="1">
    <source>
        <dbReference type="ARBA" id="ARBA00007374"/>
    </source>
</evidence>
<keyword evidence="3 4" id="KW-0418">Kinase</keyword>
<dbReference type="GO" id="GO:0032958">
    <property type="term" value="P:inositol phosphate biosynthetic process"/>
    <property type="evidence" value="ECO:0007669"/>
    <property type="project" value="InterPro"/>
</dbReference>
<dbReference type="SUPFAM" id="SSF56104">
    <property type="entry name" value="SAICAR synthase-like"/>
    <property type="match status" value="1"/>
</dbReference>
<proteinExistence type="inferred from homology"/>
<dbReference type="KEGG" id="lgi:LOTGIDRAFT_112151"/>
<evidence type="ECO:0000256" key="3">
    <source>
        <dbReference type="ARBA" id="ARBA00022777"/>
    </source>
</evidence>
<evidence type="ECO:0000313" key="7">
    <source>
        <dbReference type="Proteomes" id="UP000030746"/>
    </source>
</evidence>